<feature type="domain" description="Sm" evidence="1">
    <location>
        <begin position="26"/>
        <end position="76"/>
    </location>
</feature>
<keyword evidence="5" id="KW-1185">Reference proteome</keyword>
<evidence type="ECO:0000313" key="2">
    <source>
        <dbReference type="EMBL" id="KAG7818318.1"/>
    </source>
</evidence>
<protein>
    <recommendedName>
        <fullName evidence="1">Sm domain-containing protein</fullName>
    </recommendedName>
</protein>
<proteinExistence type="predicted"/>
<dbReference type="GO" id="GO:0032991">
    <property type="term" value="C:protein-containing complex"/>
    <property type="evidence" value="ECO:0007669"/>
    <property type="project" value="UniProtKB-ARBA"/>
</dbReference>
<comment type="caution">
    <text evidence="2">The sequence shown here is derived from an EMBL/GenBank/DDBJ whole genome shotgun (WGS) entry which is preliminary data.</text>
</comment>
<dbReference type="SUPFAM" id="SSF50182">
    <property type="entry name" value="Sm-like ribonucleoproteins"/>
    <property type="match status" value="1"/>
</dbReference>
<reference evidence="2 5" key="1">
    <citation type="journal article" date="2021" name="G3 (Bethesda)">
        <title>Genomic diversity, chromosomal rearrangements, and interspecies hybridization in the ogataea polymorpha species complex.</title>
        <authorList>
            <person name="Hanson S.J."/>
            <person name="Cinneide E.O."/>
            <person name="Salzberg L.I."/>
            <person name="Wolfe K.H."/>
            <person name="McGowan J."/>
            <person name="Fitzpatrick D.A."/>
            <person name="Matlin K."/>
        </authorList>
    </citation>
    <scope>NUCLEOTIDE SEQUENCE</scope>
    <source>
        <strain evidence="3">51-138</strain>
        <strain evidence="2">61-244</strain>
    </source>
</reference>
<evidence type="ECO:0000313" key="3">
    <source>
        <dbReference type="EMBL" id="KAG7847467.1"/>
    </source>
</evidence>
<evidence type="ECO:0000313" key="5">
    <source>
        <dbReference type="Proteomes" id="UP001197328"/>
    </source>
</evidence>
<evidence type="ECO:0000259" key="1">
    <source>
        <dbReference type="Pfam" id="PF01423"/>
    </source>
</evidence>
<dbReference type="EMBL" id="JAHLVD010000010">
    <property type="protein sequence ID" value="KAG7847467.1"/>
    <property type="molecule type" value="Genomic_DNA"/>
</dbReference>
<organism evidence="2 4">
    <name type="scientific">Pichia angusta</name>
    <name type="common">Yeast</name>
    <name type="synonym">Hansenula polymorpha</name>
    <dbReference type="NCBI Taxonomy" id="870730"/>
    <lineage>
        <taxon>Eukaryota</taxon>
        <taxon>Fungi</taxon>
        <taxon>Dikarya</taxon>
        <taxon>Ascomycota</taxon>
        <taxon>Saccharomycotina</taxon>
        <taxon>Pichiomycetes</taxon>
        <taxon>Pichiales</taxon>
        <taxon>Pichiaceae</taxon>
        <taxon>Ogataea</taxon>
    </lineage>
</organism>
<dbReference type="PANTHER" id="PTHR13110">
    <property type="entry name" value="U6 SNRNA-ASSOCIATED SM-LIKE PROTEIN LSM3"/>
    <property type="match status" value="1"/>
</dbReference>
<dbReference type="Proteomes" id="UP001196530">
    <property type="component" value="Unassembled WGS sequence"/>
</dbReference>
<dbReference type="InterPro" id="IPR001163">
    <property type="entry name" value="Sm_dom_euk/arc"/>
</dbReference>
<evidence type="ECO:0000313" key="4">
    <source>
        <dbReference type="Proteomes" id="UP001196530"/>
    </source>
</evidence>
<sequence length="81" mass="9089">MSESNSTSSEPLDLIRLLYCVDTYANIQAYDMHCNMVLSDATETIFYTEQDSPEIKSRTKKSDMVFIRGDSVILVSDAANV</sequence>
<name>A0AAN6I5C1_PICAN</name>
<dbReference type="EMBL" id="JAHLUX010000006">
    <property type="protein sequence ID" value="KAG7818318.1"/>
    <property type="molecule type" value="Genomic_DNA"/>
</dbReference>
<dbReference type="GO" id="GO:0003723">
    <property type="term" value="F:RNA binding"/>
    <property type="evidence" value="ECO:0007669"/>
    <property type="project" value="InterPro"/>
</dbReference>
<dbReference type="Proteomes" id="UP001197328">
    <property type="component" value="Unassembled WGS sequence"/>
</dbReference>
<gene>
    <name evidence="2" type="ORF">KL928_003319</name>
    <name evidence="3" type="ORF">KL940_003803</name>
</gene>
<dbReference type="AlphaFoldDB" id="A0AAN6I5C1"/>
<dbReference type="GeneID" id="66127370"/>
<accession>A0AAN6I5C1</accession>
<dbReference type="Gene3D" id="2.30.30.100">
    <property type="match status" value="1"/>
</dbReference>
<dbReference type="RefSeq" id="XP_043059572.1">
    <property type="nucleotide sequence ID" value="XM_043203893.1"/>
</dbReference>
<dbReference type="Pfam" id="PF01423">
    <property type="entry name" value="LSM"/>
    <property type="match status" value="1"/>
</dbReference>
<dbReference type="InterPro" id="IPR010920">
    <property type="entry name" value="LSM_dom_sf"/>
</dbReference>
<dbReference type="InterPro" id="IPR040002">
    <property type="entry name" value="Sm-like_LSM3"/>
</dbReference>